<gene>
    <name evidence="1" type="ORF">EZS28_052159</name>
</gene>
<proteinExistence type="predicted"/>
<dbReference type="EMBL" id="SNRW01040242">
    <property type="protein sequence ID" value="KAA6345485.1"/>
    <property type="molecule type" value="Genomic_DNA"/>
</dbReference>
<accession>A0A5J4SJT2</accession>
<evidence type="ECO:0000313" key="2">
    <source>
        <dbReference type="Proteomes" id="UP000324800"/>
    </source>
</evidence>
<evidence type="ECO:0000313" key="1">
    <source>
        <dbReference type="EMBL" id="KAA6345485.1"/>
    </source>
</evidence>
<protein>
    <submittedName>
        <fullName evidence="1">Uncharacterized protein</fullName>
    </submittedName>
</protein>
<dbReference type="AlphaFoldDB" id="A0A5J4SJT2"/>
<organism evidence="1 2">
    <name type="scientific">Streblomastix strix</name>
    <dbReference type="NCBI Taxonomy" id="222440"/>
    <lineage>
        <taxon>Eukaryota</taxon>
        <taxon>Metamonada</taxon>
        <taxon>Preaxostyla</taxon>
        <taxon>Oxymonadida</taxon>
        <taxon>Streblomastigidae</taxon>
        <taxon>Streblomastix</taxon>
    </lineage>
</organism>
<reference evidence="1 2" key="1">
    <citation type="submission" date="2019-03" db="EMBL/GenBank/DDBJ databases">
        <title>Single cell metagenomics reveals metabolic interactions within the superorganism composed of flagellate Streblomastix strix and complex community of Bacteroidetes bacteria on its surface.</title>
        <authorList>
            <person name="Treitli S.C."/>
            <person name="Kolisko M."/>
            <person name="Husnik F."/>
            <person name="Keeling P."/>
            <person name="Hampl V."/>
        </authorList>
    </citation>
    <scope>NUCLEOTIDE SEQUENCE [LARGE SCALE GENOMIC DNA]</scope>
    <source>
        <strain evidence="1">ST1C</strain>
    </source>
</reference>
<comment type="caution">
    <text evidence="1">The sequence shown here is derived from an EMBL/GenBank/DDBJ whole genome shotgun (WGS) entry which is preliminary data.</text>
</comment>
<dbReference type="Proteomes" id="UP000324800">
    <property type="component" value="Unassembled WGS sequence"/>
</dbReference>
<sequence>MIVATVEQMLMSIELLMVEQVVPQEQEILKRLTQLWCSVPQFDLSTICQVHSELNLSFQSEVQIHLQQASRLYVGKRRQQSPEQHDDR</sequence>
<name>A0A5J4SJT2_9EUKA</name>